<evidence type="ECO:0000313" key="2">
    <source>
        <dbReference type="EMBL" id="CAL4126298.1"/>
    </source>
</evidence>
<gene>
    <name evidence="2" type="ORF">MNOR_LOCUS25502</name>
</gene>
<feature type="compositionally biased region" description="Basic and acidic residues" evidence="1">
    <location>
        <begin position="1091"/>
        <end position="1109"/>
    </location>
</feature>
<dbReference type="Proteomes" id="UP001497623">
    <property type="component" value="Unassembled WGS sequence"/>
</dbReference>
<reference evidence="2 3" key="1">
    <citation type="submission" date="2024-05" db="EMBL/GenBank/DDBJ databases">
        <authorList>
            <person name="Wallberg A."/>
        </authorList>
    </citation>
    <scope>NUCLEOTIDE SEQUENCE [LARGE SCALE GENOMIC DNA]</scope>
</reference>
<feature type="compositionally biased region" description="Polar residues" evidence="1">
    <location>
        <begin position="818"/>
        <end position="832"/>
    </location>
</feature>
<name>A0AAV2RI87_MEGNR</name>
<feature type="compositionally biased region" description="Low complexity" evidence="1">
    <location>
        <begin position="1004"/>
        <end position="1015"/>
    </location>
</feature>
<comment type="caution">
    <text evidence="2">The sequence shown here is derived from an EMBL/GenBank/DDBJ whole genome shotgun (WGS) entry which is preliminary data.</text>
</comment>
<feature type="compositionally biased region" description="Polar residues" evidence="1">
    <location>
        <begin position="1022"/>
        <end position="1037"/>
    </location>
</feature>
<sequence length="1117" mass="129204">MEAAKKWRLTDILESFSIEEFDEYTREDVKASRAFTYNNSQIIPKENSPVKKIIHVDRPIEKYNNSESLSQEDNSTKHRRRCSLDEDPDFLDNLNYCQSCDKGACCSKEEAHFKENSMSTDICNRSITMEEDNEMQNIMAGKVFKIGRLSLEYVEDAEQNIENHDEEEDYDKSDEGEEEYEGDFYEDEHDKEHFDKEDFDRENCDEYDEEYQEGEYYDDDDEWFVDGDEDEEYVDGIAINPPPPPVRSSSLYEPLDVILEILGEEEEEENKEKLEMVAGMKNITQKNAFNRIPPTDNHFVNNDNYTNSDFNQNSQCKIEETQANKSHVKRKETIVENIENKTNFISSQGFVDTPKNYHLNNSPYNHNVTKSVSSEYPAKCAEKEKLNSLTDEIEAYLRETTLLLESSSNLTVHTQKSNKSLLKESDSNVNIDIKNNRKSDKELSSHSSLKCFSEERNSLNGDFDIVGHYGVIERANIIRKDETQFEKEKRLGHYKELKLAVKKHGIERQNSDLSQKTNACDSNHQFIKNDYQNGDNTPNEYSFNRYKELDPDIKYETESYDYLSKNNNNFHKQHTEDEITNKSWLRSFEILEATMYADSVKRLSYSDTDEQTEEYNMEKNDILEAPIDFEKTDYLRKNKTITDIHTDNNSKFKLDNVNNAINTKIKMRKRRPLSLEEDFNVPSTFSCLDNLEELCKRLSIEKAKLSEEEVAQKRSSLESHDSCGNYSNGDLPYDMSGQAFDMVPGNVPGKNQNQMPYSSYLGRVIGIHNMVNSKGNASKNNNGMNNYDIITSNNSPPHLPSPDDVDFTEEYESRMSNNALTKESKFSENGYSDTEAEENDSLQALTFRIDEIFSEIEEDVALLNSSNSDLQYSEEEESEEQSQQQLDTILNDLDQMYEHFLEKQKSDETDELETLIARVRLHKDMMQDKSEYSENENKKASRVSLLEVASMASKLSIDISEFDAIQDIIKVSEELKNLCSYHIDGPCWGTASTPTNQPPKPPQRSSSLRRTNSLRKTPPDTPVSTAGTTPTLDLSENNSRTVARFSTLRDFEDLNLDIGSFLATIRRENRRCYEMTLRFLLKVMGTTKSLQSDKNEDTSHHMNQEDRFHERRAKVNA</sequence>
<evidence type="ECO:0000313" key="3">
    <source>
        <dbReference type="Proteomes" id="UP001497623"/>
    </source>
</evidence>
<dbReference type="AlphaFoldDB" id="A0AAV2RI87"/>
<protein>
    <submittedName>
        <fullName evidence="2">Uncharacterized protein</fullName>
    </submittedName>
</protein>
<dbReference type="EMBL" id="CAXKWB010024417">
    <property type="protein sequence ID" value="CAL4126298.1"/>
    <property type="molecule type" value="Genomic_DNA"/>
</dbReference>
<evidence type="ECO:0000256" key="1">
    <source>
        <dbReference type="SAM" id="MobiDB-lite"/>
    </source>
</evidence>
<accession>A0AAV2RI87</accession>
<feature type="region of interest" description="Disordered" evidence="1">
    <location>
        <begin position="818"/>
        <end position="838"/>
    </location>
</feature>
<feature type="region of interest" description="Disordered" evidence="1">
    <location>
        <begin position="990"/>
        <end position="1037"/>
    </location>
</feature>
<keyword evidence="3" id="KW-1185">Reference proteome</keyword>
<proteinExistence type="predicted"/>
<feature type="region of interest" description="Disordered" evidence="1">
    <location>
        <begin position="1088"/>
        <end position="1117"/>
    </location>
</feature>
<organism evidence="2 3">
    <name type="scientific">Meganyctiphanes norvegica</name>
    <name type="common">Northern krill</name>
    <name type="synonym">Thysanopoda norvegica</name>
    <dbReference type="NCBI Taxonomy" id="48144"/>
    <lineage>
        <taxon>Eukaryota</taxon>
        <taxon>Metazoa</taxon>
        <taxon>Ecdysozoa</taxon>
        <taxon>Arthropoda</taxon>
        <taxon>Crustacea</taxon>
        <taxon>Multicrustacea</taxon>
        <taxon>Malacostraca</taxon>
        <taxon>Eumalacostraca</taxon>
        <taxon>Eucarida</taxon>
        <taxon>Euphausiacea</taxon>
        <taxon>Euphausiidae</taxon>
        <taxon>Meganyctiphanes</taxon>
    </lineage>
</organism>